<dbReference type="InterPro" id="IPR039498">
    <property type="entry name" value="NTP_transf_5"/>
</dbReference>
<keyword evidence="1" id="KW-0472">Membrane</keyword>
<organism evidence="2 3">
    <name type="scientific">Arthrobacter ginsengisoli</name>
    <dbReference type="NCBI Taxonomy" id="1356565"/>
    <lineage>
        <taxon>Bacteria</taxon>
        <taxon>Bacillati</taxon>
        <taxon>Actinomycetota</taxon>
        <taxon>Actinomycetes</taxon>
        <taxon>Micrococcales</taxon>
        <taxon>Micrococcaceae</taxon>
        <taxon>Arthrobacter</taxon>
    </lineage>
</organism>
<evidence type="ECO:0000313" key="3">
    <source>
        <dbReference type="Proteomes" id="UP001252243"/>
    </source>
</evidence>
<evidence type="ECO:0000313" key="2">
    <source>
        <dbReference type="EMBL" id="MDR7083159.1"/>
    </source>
</evidence>
<sequence>MDAIEPLHQNEAVLLATALVDYVAASAGLPALFIKGPAATMMGLRENHVSADVDVLIRPEQLDKMVDLLVGRGWIERPSGVSIVRRYSHSRTLYHPRWNCDIDVHDRFPGMEASPGSAFETLWRDRQYLVMASRSVPVPSVPAAVLFQALHSLRAMDEPRHQREYSGLLQRVDNSMHQDIVNLSVELEATAALKPLLEDLGLSDLAAPQGTVSEEWLHRTSVQGTGTAYLVEFMESPWRAKPRVLARAIFPSRSTLRERDLHLDDSARGLLRAHLARWRRGAAGIPTAARKIRARRCR</sequence>
<name>A0ABU1UD80_9MICC</name>
<keyword evidence="3" id="KW-1185">Reference proteome</keyword>
<feature type="transmembrane region" description="Helical" evidence="1">
    <location>
        <begin position="12"/>
        <end position="34"/>
    </location>
</feature>
<reference evidence="2 3" key="1">
    <citation type="submission" date="2023-07" db="EMBL/GenBank/DDBJ databases">
        <title>Sorghum-associated microbial communities from plants grown in Nebraska, USA.</title>
        <authorList>
            <person name="Schachtman D."/>
        </authorList>
    </citation>
    <scope>NUCLEOTIDE SEQUENCE [LARGE SCALE GENOMIC DNA]</scope>
    <source>
        <strain evidence="2 3">BE167</strain>
    </source>
</reference>
<evidence type="ECO:0008006" key="4">
    <source>
        <dbReference type="Google" id="ProtNLM"/>
    </source>
</evidence>
<keyword evidence="1" id="KW-0812">Transmembrane</keyword>
<gene>
    <name evidence="2" type="ORF">J2X01_002452</name>
</gene>
<protein>
    <recommendedName>
        <fullName evidence="4">Nucleotidyltransferase</fullName>
    </recommendedName>
</protein>
<dbReference type="EMBL" id="JAVDVQ010000009">
    <property type="protein sequence ID" value="MDR7083159.1"/>
    <property type="molecule type" value="Genomic_DNA"/>
</dbReference>
<comment type="caution">
    <text evidence="2">The sequence shown here is derived from an EMBL/GenBank/DDBJ whole genome shotgun (WGS) entry which is preliminary data.</text>
</comment>
<proteinExistence type="predicted"/>
<dbReference type="Pfam" id="PF14907">
    <property type="entry name" value="NTP_transf_5"/>
    <property type="match status" value="1"/>
</dbReference>
<dbReference type="RefSeq" id="WP_310057431.1">
    <property type="nucleotide sequence ID" value="NZ_JAVDVQ010000009.1"/>
</dbReference>
<accession>A0ABU1UD80</accession>
<evidence type="ECO:0000256" key="1">
    <source>
        <dbReference type="SAM" id="Phobius"/>
    </source>
</evidence>
<keyword evidence="1" id="KW-1133">Transmembrane helix</keyword>
<dbReference type="Proteomes" id="UP001252243">
    <property type="component" value="Unassembled WGS sequence"/>
</dbReference>